<organism evidence="3 4">
    <name type="scientific">Armillaria tabescens</name>
    <name type="common">Ringless honey mushroom</name>
    <name type="synonym">Agaricus tabescens</name>
    <dbReference type="NCBI Taxonomy" id="1929756"/>
    <lineage>
        <taxon>Eukaryota</taxon>
        <taxon>Fungi</taxon>
        <taxon>Dikarya</taxon>
        <taxon>Basidiomycota</taxon>
        <taxon>Agaricomycotina</taxon>
        <taxon>Agaricomycetes</taxon>
        <taxon>Agaricomycetidae</taxon>
        <taxon>Agaricales</taxon>
        <taxon>Marasmiineae</taxon>
        <taxon>Physalacriaceae</taxon>
        <taxon>Desarmillaria</taxon>
    </lineage>
</organism>
<sequence length="337" mass="36927">MAEQATVPMELTSVDMAAIVQTLDASLGSKILAAQLFGLYTGIIFVASWNIFVKRVQPVGRALAVAIVVLYILTAIIFAINCIDTRHTFANNGINFWAENTADINPGLVLAGGIMGAISTVLADLVLIWRCWIVWGYRLVVVALPALLLAAAVGLKIFDSYKFYLGQDYVPSMVLFSSFVLATTLWCTILIIFRISTIANRAGNGLHAYRHIIGVFVESSALYSASAILYVVFRAMESPNFLYMDSLMGVMRGIAPTLLLGRVAAGHAHLDDSWQGSAVSRSLRFGMDSESSNQTTFQEDHMQGARFHHDLEAQSHQRVDDLGETFPEDRTKVSRGI</sequence>
<proteinExistence type="predicted"/>
<evidence type="ECO:0000256" key="2">
    <source>
        <dbReference type="SAM" id="Phobius"/>
    </source>
</evidence>
<feature type="transmembrane region" description="Helical" evidence="2">
    <location>
        <begin position="59"/>
        <end position="80"/>
    </location>
</feature>
<reference evidence="3" key="1">
    <citation type="submission" date="2023-06" db="EMBL/GenBank/DDBJ databases">
        <authorList>
            <consortium name="Lawrence Berkeley National Laboratory"/>
            <person name="Ahrendt S."/>
            <person name="Sahu N."/>
            <person name="Indic B."/>
            <person name="Wong-Bajracharya J."/>
            <person name="Merenyi Z."/>
            <person name="Ke H.-M."/>
            <person name="Monk M."/>
            <person name="Kocsube S."/>
            <person name="Drula E."/>
            <person name="Lipzen A."/>
            <person name="Balint B."/>
            <person name="Henrissat B."/>
            <person name="Andreopoulos B."/>
            <person name="Martin F.M."/>
            <person name="Harder C.B."/>
            <person name="Rigling D."/>
            <person name="Ford K.L."/>
            <person name="Foster G.D."/>
            <person name="Pangilinan J."/>
            <person name="Papanicolaou A."/>
            <person name="Barry K."/>
            <person name="LaButti K."/>
            <person name="Viragh M."/>
            <person name="Koriabine M."/>
            <person name="Yan M."/>
            <person name="Riley R."/>
            <person name="Champramary S."/>
            <person name="Plett K.L."/>
            <person name="Tsai I.J."/>
            <person name="Slot J."/>
            <person name="Sipos G."/>
            <person name="Plett J."/>
            <person name="Nagy L.G."/>
            <person name="Grigoriev I.V."/>
        </authorList>
    </citation>
    <scope>NUCLEOTIDE SEQUENCE</scope>
    <source>
        <strain evidence="3">CCBAS 213</strain>
    </source>
</reference>
<dbReference type="Proteomes" id="UP001175211">
    <property type="component" value="Unassembled WGS sequence"/>
</dbReference>
<feature type="region of interest" description="Disordered" evidence="1">
    <location>
        <begin position="318"/>
        <end position="337"/>
    </location>
</feature>
<dbReference type="AlphaFoldDB" id="A0AA39N134"/>
<keyword evidence="2" id="KW-0472">Membrane</keyword>
<dbReference type="EMBL" id="JAUEPS010000028">
    <property type="protein sequence ID" value="KAK0454067.1"/>
    <property type="molecule type" value="Genomic_DNA"/>
</dbReference>
<feature type="transmembrane region" description="Helical" evidence="2">
    <location>
        <begin position="31"/>
        <end position="52"/>
    </location>
</feature>
<feature type="transmembrane region" description="Helical" evidence="2">
    <location>
        <begin position="139"/>
        <end position="158"/>
    </location>
</feature>
<accession>A0AA39N134</accession>
<name>A0AA39N134_ARMTA</name>
<dbReference type="RefSeq" id="XP_060328455.1">
    <property type="nucleotide sequence ID" value="XM_060482819.1"/>
</dbReference>
<keyword evidence="2" id="KW-1133">Transmembrane helix</keyword>
<keyword evidence="2" id="KW-0812">Transmembrane</keyword>
<dbReference type="GeneID" id="85366367"/>
<comment type="caution">
    <text evidence="3">The sequence shown here is derived from an EMBL/GenBank/DDBJ whole genome shotgun (WGS) entry which is preliminary data.</text>
</comment>
<feature type="transmembrane region" description="Helical" evidence="2">
    <location>
        <begin position="213"/>
        <end position="233"/>
    </location>
</feature>
<protein>
    <submittedName>
        <fullName evidence="3">Uncharacterized protein</fullName>
    </submittedName>
</protein>
<gene>
    <name evidence="3" type="ORF">EV420DRAFT_617996</name>
</gene>
<feature type="transmembrane region" description="Helical" evidence="2">
    <location>
        <begin position="170"/>
        <end position="193"/>
    </location>
</feature>
<evidence type="ECO:0000313" key="3">
    <source>
        <dbReference type="EMBL" id="KAK0454067.1"/>
    </source>
</evidence>
<evidence type="ECO:0000313" key="4">
    <source>
        <dbReference type="Proteomes" id="UP001175211"/>
    </source>
</evidence>
<evidence type="ECO:0000256" key="1">
    <source>
        <dbReference type="SAM" id="MobiDB-lite"/>
    </source>
</evidence>
<feature type="transmembrane region" description="Helical" evidence="2">
    <location>
        <begin position="107"/>
        <end position="127"/>
    </location>
</feature>
<keyword evidence="4" id="KW-1185">Reference proteome</keyword>